<dbReference type="Proteomes" id="UP001295740">
    <property type="component" value="Unassembled WGS sequence"/>
</dbReference>
<evidence type="ECO:0000313" key="7">
    <source>
        <dbReference type="Proteomes" id="UP001295740"/>
    </source>
</evidence>
<feature type="compositionally biased region" description="Low complexity" evidence="4">
    <location>
        <begin position="356"/>
        <end position="366"/>
    </location>
</feature>
<dbReference type="PANTHER" id="PTHR12903">
    <property type="entry name" value="MITOCHONDRIAL RIBOSOMAL PROTEIN L24"/>
    <property type="match status" value="1"/>
</dbReference>
<dbReference type="GO" id="GO:0005840">
    <property type="term" value="C:ribosome"/>
    <property type="evidence" value="ECO:0007669"/>
    <property type="project" value="UniProtKB-KW"/>
</dbReference>
<dbReference type="InterPro" id="IPR008991">
    <property type="entry name" value="Translation_prot_SH3-like_sf"/>
</dbReference>
<keyword evidence="2" id="KW-0689">Ribosomal protein</keyword>
<dbReference type="InterPro" id="IPR003256">
    <property type="entry name" value="Ribosomal_uL24"/>
</dbReference>
<dbReference type="SMART" id="SM00739">
    <property type="entry name" value="KOW"/>
    <property type="match status" value="1"/>
</dbReference>
<dbReference type="Pfam" id="PF22682">
    <property type="entry name" value="Ribosomal_uL24m-like"/>
    <property type="match status" value="1"/>
</dbReference>
<dbReference type="GO" id="GO:1990904">
    <property type="term" value="C:ribonucleoprotein complex"/>
    <property type="evidence" value="ECO:0007669"/>
    <property type="project" value="UniProtKB-KW"/>
</dbReference>
<evidence type="ECO:0000256" key="2">
    <source>
        <dbReference type="ARBA" id="ARBA00022980"/>
    </source>
</evidence>
<protein>
    <submittedName>
        <fullName evidence="6">Uu.00g072070.m01.CDS01</fullName>
    </submittedName>
</protein>
<evidence type="ECO:0000256" key="4">
    <source>
        <dbReference type="SAM" id="MobiDB-lite"/>
    </source>
</evidence>
<accession>A0AAI8YLE9</accession>
<gene>
    <name evidence="6" type="ORF">KHLLAP_LOCUS12050</name>
</gene>
<feature type="domain" description="KOW" evidence="5">
    <location>
        <begin position="111"/>
        <end position="138"/>
    </location>
</feature>
<comment type="caution">
    <text evidence="6">The sequence shown here is derived from an EMBL/GenBank/DDBJ whole genome shotgun (WGS) entry which is preliminary data.</text>
</comment>
<organism evidence="6 7">
    <name type="scientific">Anthostomella pinea</name>
    <dbReference type="NCBI Taxonomy" id="933095"/>
    <lineage>
        <taxon>Eukaryota</taxon>
        <taxon>Fungi</taxon>
        <taxon>Dikarya</taxon>
        <taxon>Ascomycota</taxon>
        <taxon>Pezizomycotina</taxon>
        <taxon>Sordariomycetes</taxon>
        <taxon>Xylariomycetidae</taxon>
        <taxon>Xylariales</taxon>
        <taxon>Xylariaceae</taxon>
        <taxon>Anthostomella</taxon>
    </lineage>
</organism>
<dbReference type="GO" id="GO:0003723">
    <property type="term" value="F:RNA binding"/>
    <property type="evidence" value="ECO:0007669"/>
    <property type="project" value="InterPro"/>
</dbReference>
<dbReference type="EMBL" id="CAUWAG010000018">
    <property type="protein sequence ID" value="CAJ2511582.1"/>
    <property type="molecule type" value="Genomic_DNA"/>
</dbReference>
<comment type="similarity">
    <text evidence="1">Belongs to the universal ribosomal protein uL24 family.</text>
</comment>
<dbReference type="Gene3D" id="2.30.30.30">
    <property type="match status" value="1"/>
</dbReference>
<dbReference type="InterPro" id="IPR014722">
    <property type="entry name" value="Rib_uL2_dom2"/>
</dbReference>
<keyword evidence="3" id="KW-0687">Ribonucleoprotein</keyword>
<name>A0AAI8YLE9_9PEZI</name>
<reference evidence="6" key="1">
    <citation type="submission" date="2023-10" db="EMBL/GenBank/DDBJ databases">
        <authorList>
            <person name="Hackl T."/>
        </authorList>
    </citation>
    <scope>NUCLEOTIDE SEQUENCE</scope>
</reference>
<evidence type="ECO:0000256" key="3">
    <source>
        <dbReference type="ARBA" id="ARBA00023274"/>
    </source>
</evidence>
<sequence length="403" mass="44649">MQKILRRVATAERVAAKRKKAKDLKFYKKEKKESVGQSRQQLGMVREDFERAKRAIRDDWALGPLAPRNDVGEWDSAHGTVHEARFRGQGGLSLAMRNRRCQWAGGAYNLNIAVGDRVVLLDGPDKGRIGLIREIDPMRAEVVVADLNKSNIRIAQELRPEGDEKTAALNIELPIPISSIRLVHPMKDPTTGVTKDVIINQLVHGSKLHDRVSGKKAWKRVVPGLNVNIPWPRKGEDSTRDTKADTLRIDVEAKTFVPTLLRPPMPETVIDELRGRYSRFRTRHEPEYIARLEAEAQAKKDRAKLMESMRTPLQELHRAERANNKKKGKPRLTVEMLEKIGEVIAKNRERTLNAAGVSGAGRASTSGSGGGLPPAPQVGGEGVVPPTIIEPTSQETAPPSPSA</sequence>
<dbReference type="InterPro" id="IPR041988">
    <property type="entry name" value="Ribosomal_uL24_KOW"/>
</dbReference>
<dbReference type="GO" id="GO:0003735">
    <property type="term" value="F:structural constituent of ribosome"/>
    <property type="evidence" value="ECO:0007669"/>
    <property type="project" value="InterPro"/>
</dbReference>
<evidence type="ECO:0000313" key="6">
    <source>
        <dbReference type="EMBL" id="CAJ2511582.1"/>
    </source>
</evidence>
<proteinExistence type="inferred from homology"/>
<feature type="region of interest" description="Disordered" evidence="4">
    <location>
        <begin position="356"/>
        <end position="403"/>
    </location>
</feature>
<dbReference type="AlphaFoldDB" id="A0AAI8YLE9"/>
<evidence type="ECO:0000256" key="1">
    <source>
        <dbReference type="ARBA" id="ARBA00010618"/>
    </source>
</evidence>
<dbReference type="SUPFAM" id="SSF50104">
    <property type="entry name" value="Translation proteins SH3-like domain"/>
    <property type="match status" value="1"/>
</dbReference>
<dbReference type="GO" id="GO:0006412">
    <property type="term" value="P:translation"/>
    <property type="evidence" value="ECO:0007669"/>
    <property type="project" value="InterPro"/>
</dbReference>
<dbReference type="CDD" id="cd06089">
    <property type="entry name" value="KOW_RPL26"/>
    <property type="match status" value="1"/>
</dbReference>
<dbReference type="InterPro" id="IPR005824">
    <property type="entry name" value="KOW"/>
</dbReference>
<evidence type="ECO:0000259" key="5">
    <source>
        <dbReference type="SMART" id="SM00739"/>
    </source>
</evidence>
<keyword evidence="7" id="KW-1185">Reference proteome</keyword>